<name>B3DVN5_METI4</name>
<keyword evidence="2" id="KW-0472">Membrane</keyword>
<evidence type="ECO:0000256" key="1">
    <source>
        <dbReference type="ARBA" id="ARBA00004442"/>
    </source>
</evidence>
<dbReference type="SUPFAM" id="SSF56935">
    <property type="entry name" value="Porins"/>
    <property type="match status" value="1"/>
</dbReference>
<keyword evidence="3" id="KW-0998">Cell outer membrane</keyword>
<dbReference type="KEGG" id="min:Minf_1334"/>
<dbReference type="Gene3D" id="2.40.170.20">
    <property type="entry name" value="TonB-dependent receptor, beta-barrel domain"/>
    <property type="match status" value="1"/>
</dbReference>
<dbReference type="eggNOG" id="COG1629">
    <property type="taxonomic scope" value="Bacteria"/>
</dbReference>
<keyword evidence="4" id="KW-0675">Receptor</keyword>
<gene>
    <name evidence="4" type="primary">cirA</name>
    <name evidence="4" type="ordered locus">Minf_1334</name>
</gene>
<dbReference type="HOGENOM" id="CLU_1553474_0_0_0"/>
<sequence>MNLLWVFILLKISPQKGLLILKLLTKPPMSALLPQLTPCSATVAALYNLPVSQIISLPHGIYPFIGFPKEYGNLMLTYKTDSGFGASLWAIAQGGQFLSYDYSVRAPAWYTLNASFFYAAKHWEARIWFYNFTDNHYWIAGAPGFTPACTANLEYAALQMPFWMQAMIRYSF</sequence>
<dbReference type="AlphaFoldDB" id="B3DVN5"/>
<protein>
    <submittedName>
        <fullName evidence="4">Outer membrane receptor protein, mostly Fe transport</fullName>
    </submittedName>
</protein>
<organism evidence="4 5">
    <name type="scientific">Methylacidiphilum infernorum (isolate V4)</name>
    <name type="common">Methylokorus infernorum (strain V4)</name>
    <dbReference type="NCBI Taxonomy" id="481448"/>
    <lineage>
        <taxon>Bacteria</taxon>
        <taxon>Pseudomonadati</taxon>
        <taxon>Verrucomicrobiota</taxon>
        <taxon>Methylacidiphilae</taxon>
        <taxon>Methylacidiphilales</taxon>
        <taxon>Methylacidiphilaceae</taxon>
        <taxon>Methylacidiphilum (ex Ratnadevi et al. 2023)</taxon>
    </lineage>
</organism>
<dbReference type="InterPro" id="IPR036942">
    <property type="entry name" value="Beta-barrel_TonB_sf"/>
</dbReference>
<dbReference type="STRING" id="481448.Minf_1334"/>
<dbReference type="Proteomes" id="UP000009149">
    <property type="component" value="Chromosome"/>
</dbReference>
<dbReference type="GO" id="GO:0009279">
    <property type="term" value="C:cell outer membrane"/>
    <property type="evidence" value="ECO:0007669"/>
    <property type="project" value="UniProtKB-SubCell"/>
</dbReference>
<evidence type="ECO:0000313" key="5">
    <source>
        <dbReference type="Proteomes" id="UP000009149"/>
    </source>
</evidence>
<comment type="subcellular location">
    <subcellularLocation>
        <location evidence="1">Cell outer membrane</location>
    </subcellularLocation>
</comment>
<reference evidence="4 5" key="1">
    <citation type="journal article" date="2008" name="Biol. Direct">
        <title>Complete genome sequence of the extremely acidophilic methanotroph isolate V4, Methylacidiphilum infernorum, a representative of the bacterial phylum Verrucomicrobia.</title>
        <authorList>
            <person name="Hou S."/>
            <person name="Makarova K.S."/>
            <person name="Saw J.H."/>
            <person name="Senin P."/>
            <person name="Ly B.V."/>
            <person name="Zhou Z."/>
            <person name="Ren Y."/>
            <person name="Wang J."/>
            <person name="Galperin M.Y."/>
            <person name="Omelchenko M.V."/>
            <person name="Wolf Y.I."/>
            <person name="Yutin N."/>
            <person name="Koonin E.V."/>
            <person name="Stott M.B."/>
            <person name="Mountain B.W."/>
            <person name="Crowe M.A."/>
            <person name="Smirnova A.V."/>
            <person name="Dunfield P.F."/>
            <person name="Feng L."/>
            <person name="Wang L."/>
            <person name="Alam M."/>
        </authorList>
    </citation>
    <scope>NUCLEOTIDE SEQUENCE [LARGE SCALE GENOMIC DNA]</scope>
    <source>
        <strain evidence="5">Isolate V4</strain>
    </source>
</reference>
<evidence type="ECO:0000256" key="3">
    <source>
        <dbReference type="ARBA" id="ARBA00023237"/>
    </source>
</evidence>
<accession>B3DVN5</accession>
<proteinExistence type="predicted"/>
<dbReference type="EMBL" id="CP000975">
    <property type="protein sequence ID" value="ACD83388.1"/>
    <property type="molecule type" value="Genomic_DNA"/>
</dbReference>
<evidence type="ECO:0000313" key="4">
    <source>
        <dbReference type="EMBL" id="ACD83388.1"/>
    </source>
</evidence>
<evidence type="ECO:0000256" key="2">
    <source>
        <dbReference type="ARBA" id="ARBA00023136"/>
    </source>
</evidence>